<organism evidence="2 3">
    <name type="scientific">Flavihumibacter solisilvae</name>
    <dbReference type="NCBI Taxonomy" id="1349421"/>
    <lineage>
        <taxon>Bacteria</taxon>
        <taxon>Pseudomonadati</taxon>
        <taxon>Bacteroidota</taxon>
        <taxon>Chitinophagia</taxon>
        <taxon>Chitinophagales</taxon>
        <taxon>Chitinophagaceae</taxon>
        <taxon>Flavihumibacter</taxon>
    </lineage>
</organism>
<dbReference type="NCBIfam" id="NF033855">
    <property type="entry name" value="tRNA_MNMC2"/>
    <property type="match status" value="1"/>
</dbReference>
<dbReference type="OrthoDB" id="9786494at2"/>
<protein>
    <recommendedName>
        <fullName evidence="1">MnmC-like methyltransferase domain-containing protein</fullName>
    </recommendedName>
</protein>
<proteinExistence type="predicted"/>
<feature type="domain" description="MnmC-like methyltransferase" evidence="1">
    <location>
        <begin position="149"/>
        <end position="224"/>
    </location>
</feature>
<comment type="caution">
    <text evidence="2">The sequence shown here is derived from an EMBL/GenBank/DDBJ whole genome shotgun (WGS) entry which is preliminary data.</text>
</comment>
<evidence type="ECO:0000313" key="3">
    <source>
        <dbReference type="Proteomes" id="UP000031408"/>
    </source>
</evidence>
<dbReference type="STRING" id="1349421.OI18_07700"/>
<dbReference type="InterPro" id="IPR029063">
    <property type="entry name" value="SAM-dependent_MTases_sf"/>
</dbReference>
<dbReference type="SUPFAM" id="SSF53335">
    <property type="entry name" value="S-adenosyl-L-methionine-dependent methyltransferases"/>
    <property type="match status" value="1"/>
</dbReference>
<dbReference type="AlphaFoldDB" id="A0A0C1IXK1"/>
<gene>
    <name evidence="2" type="ORF">OI18_07700</name>
</gene>
<dbReference type="Proteomes" id="UP000031408">
    <property type="component" value="Unassembled WGS sequence"/>
</dbReference>
<accession>A0A0C1IXK1</accession>
<dbReference type="Pfam" id="PF05430">
    <property type="entry name" value="Methyltransf_30"/>
    <property type="match status" value="1"/>
</dbReference>
<dbReference type="GO" id="GO:0016645">
    <property type="term" value="F:oxidoreductase activity, acting on the CH-NH group of donors"/>
    <property type="evidence" value="ECO:0007669"/>
    <property type="project" value="InterPro"/>
</dbReference>
<dbReference type="GO" id="GO:0004808">
    <property type="term" value="F:tRNA (5-methylaminomethyl-2-thiouridylate)(34)-methyltransferase activity"/>
    <property type="evidence" value="ECO:0007669"/>
    <property type="project" value="InterPro"/>
</dbReference>
<dbReference type="InterPro" id="IPR047785">
    <property type="entry name" value="tRNA_MNMC2"/>
</dbReference>
<reference evidence="2 3" key="1">
    <citation type="submission" date="2014-11" db="EMBL/GenBank/DDBJ databases">
        <title>Genome sequence of Flavihumibacter solisilvae 3-3.</title>
        <authorList>
            <person name="Zhou G."/>
            <person name="Li M."/>
            <person name="Wang G."/>
        </authorList>
    </citation>
    <scope>NUCLEOTIDE SEQUENCE [LARGE SCALE GENOMIC DNA]</scope>
    <source>
        <strain evidence="2 3">3-3</strain>
    </source>
</reference>
<keyword evidence="3" id="KW-1185">Reference proteome</keyword>
<sequence length="225" mass="25571">MERIVQATADGSHTISIPGMQVTYHSRHGAIQESLHVFINAGFRELNRKDDKPVAILEMGFGTGLNALLTLIEQTESRPEIAIRYESVEAFPLEPSVAVNLNYCEQLHHPDMKDYFDLMHNSEWNQPVAITPQFTLTKHLLKLDRFWSEFPFDCIYFDAFAPNAQPELWTAEVFTQLYRMTEPGGILVTYCSKGDVRRALTAAGYQVEKIPGPPGKREMVRARKA</sequence>
<dbReference type="Gene3D" id="3.40.50.150">
    <property type="entry name" value="Vaccinia Virus protein VP39"/>
    <property type="match status" value="1"/>
</dbReference>
<dbReference type="RefSeq" id="WP_039138653.1">
    <property type="nucleotide sequence ID" value="NZ_JSVC01000008.1"/>
</dbReference>
<dbReference type="PANTHER" id="PTHR39963:SF1">
    <property type="entry name" value="MNMC-LIKE METHYLTRANSFERASE DOMAIN-CONTAINING PROTEIN"/>
    <property type="match status" value="1"/>
</dbReference>
<dbReference type="InterPro" id="IPR008471">
    <property type="entry name" value="MnmC-like_methylTransf"/>
</dbReference>
<dbReference type="PANTHER" id="PTHR39963">
    <property type="entry name" value="SLL0983 PROTEIN"/>
    <property type="match status" value="1"/>
</dbReference>
<dbReference type="EMBL" id="JSVC01000008">
    <property type="protein sequence ID" value="KIC95184.1"/>
    <property type="molecule type" value="Genomic_DNA"/>
</dbReference>
<name>A0A0C1IXK1_9BACT</name>
<evidence type="ECO:0000313" key="2">
    <source>
        <dbReference type="EMBL" id="KIC95184.1"/>
    </source>
</evidence>
<evidence type="ECO:0000259" key="1">
    <source>
        <dbReference type="Pfam" id="PF05430"/>
    </source>
</evidence>